<dbReference type="PANTHER" id="PTHR35128:SF1">
    <property type="entry name" value="SECRETION-REGULATING GUANINE NUCLEOTIDE EXCHANGE FACTOR"/>
    <property type="match status" value="1"/>
</dbReference>
<reference evidence="2" key="1">
    <citation type="submission" date="2025-08" db="UniProtKB">
        <authorList>
            <consortium name="RefSeq"/>
        </authorList>
    </citation>
    <scope>IDENTIFICATION</scope>
</reference>
<protein>
    <submittedName>
        <fullName evidence="2">Uncharacterized protein LOC105041037</fullName>
    </submittedName>
</protein>
<dbReference type="Proteomes" id="UP000504607">
    <property type="component" value="Chromosome 1"/>
</dbReference>
<dbReference type="PANTHER" id="PTHR35128">
    <property type="entry name" value="SECRETION-REGULATING GUANINE NUCLEOTIDE EXCHANGE FACTOR"/>
    <property type="match status" value="1"/>
</dbReference>
<sequence>MWRRSHKPTKPFQRCPGSALALLALFLVASTLLLYGIKGKRSSQFDPPKLKRNKFRTVAQFRPVVEFSNGTDLIWQIPESPKAVLFIAHGCNGRAANFWDRSPGCPYCVGFPEERLIVLHALDRRFAVLTVSSSGKCWSFGKEKHVVQWISKWWIEKNKLDKLPIVALGASSGGYFVSALAAEMRYSSIVLMIAEGVFETMGVPEGYPPTLFVHMPKDQRRMKLIERNTEALRQKGVHVKEVRCLEFPLSPNFLSDRIPGLNQTMAVKLIQMFSKKGFIDENGYMRKDGRATRWKQALRERGFPLEKYELLNHIQEELNLAYGYHEMTSLQTDDIFDWFESYMN</sequence>
<name>A0A6I9QXL4_ELAGV</name>
<dbReference type="InterPro" id="IPR029058">
    <property type="entry name" value="AB_hydrolase_fold"/>
</dbReference>
<keyword evidence="1" id="KW-1185">Reference proteome</keyword>
<dbReference type="FunCoup" id="A0A6I9QXL4">
    <property type="interactions" value="772"/>
</dbReference>
<proteinExistence type="predicted"/>
<dbReference type="AlphaFoldDB" id="A0A6I9QXL4"/>
<dbReference type="OrthoDB" id="10022521at2759"/>
<gene>
    <name evidence="2" type="primary">LOC105041037</name>
</gene>
<dbReference type="Gene3D" id="3.40.50.1820">
    <property type="entry name" value="alpha/beta hydrolase"/>
    <property type="match status" value="1"/>
</dbReference>
<dbReference type="RefSeq" id="XP_010916134.1">
    <property type="nucleotide sequence ID" value="XM_010917832.1"/>
</dbReference>
<evidence type="ECO:0000313" key="2">
    <source>
        <dbReference type="RefSeq" id="XP_010916134.1"/>
    </source>
</evidence>
<dbReference type="SUPFAM" id="SSF53474">
    <property type="entry name" value="alpha/beta-Hydrolases"/>
    <property type="match status" value="1"/>
</dbReference>
<evidence type="ECO:0000313" key="1">
    <source>
        <dbReference type="Proteomes" id="UP000504607"/>
    </source>
</evidence>
<accession>A0A6I9QXL4</accession>
<dbReference type="InParanoid" id="A0A6I9QXL4"/>
<organism evidence="1 2">
    <name type="scientific">Elaeis guineensis var. tenera</name>
    <name type="common">Oil palm</name>
    <dbReference type="NCBI Taxonomy" id="51953"/>
    <lineage>
        <taxon>Eukaryota</taxon>
        <taxon>Viridiplantae</taxon>
        <taxon>Streptophyta</taxon>
        <taxon>Embryophyta</taxon>
        <taxon>Tracheophyta</taxon>
        <taxon>Spermatophyta</taxon>
        <taxon>Magnoliopsida</taxon>
        <taxon>Liliopsida</taxon>
        <taxon>Arecaceae</taxon>
        <taxon>Arecoideae</taxon>
        <taxon>Cocoseae</taxon>
        <taxon>Elaeidinae</taxon>
        <taxon>Elaeis</taxon>
    </lineage>
</organism>